<reference evidence="2" key="1">
    <citation type="journal article" date="2022" name="bioRxiv">
        <title>Sequencing and chromosome-scale assembly of the giantPleurodeles waltlgenome.</title>
        <authorList>
            <person name="Brown T."/>
            <person name="Elewa A."/>
            <person name="Iarovenko S."/>
            <person name="Subramanian E."/>
            <person name="Araus A.J."/>
            <person name="Petzold A."/>
            <person name="Susuki M."/>
            <person name="Suzuki K.-i.T."/>
            <person name="Hayashi T."/>
            <person name="Toyoda A."/>
            <person name="Oliveira C."/>
            <person name="Osipova E."/>
            <person name="Leigh N.D."/>
            <person name="Simon A."/>
            <person name="Yun M.H."/>
        </authorList>
    </citation>
    <scope>NUCLEOTIDE SEQUENCE</scope>
    <source>
        <strain evidence="2">20211129_DDA</strain>
        <tissue evidence="2">Liver</tissue>
    </source>
</reference>
<dbReference type="EMBL" id="JANPWB010000005">
    <property type="protein sequence ID" value="KAJ1185162.1"/>
    <property type="molecule type" value="Genomic_DNA"/>
</dbReference>
<name>A0AAV7UBW4_PLEWA</name>
<evidence type="ECO:0000313" key="2">
    <source>
        <dbReference type="EMBL" id="KAJ1185162.1"/>
    </source>
</evidence>
<gene>
    <name evidence="2" type="ORF">NDU88_001956</name>
</gene>
<accession>A0AAV7UBW4</accession>
<feature type="region of interest" description="Disordered" evidence="1">
    <location>
        <begin position="1"/>
        <end position="22"/>
    </location>
</feature>
<evidence type="ECO:0000313" key="3">
    <source>
        <dbReference type="Proteomes" id="UP001066276"/>
    </source>
</evidence>
<dbReference type="AlphaFoldDB" id="A0AAV7UBW4"/>
<keyword evidence="3" id="KW-1185">Reference proteome</keyword>
<organism evidence="2 3">
    <name type="scientific">Pleurodeles waltl</name>
    <name type="common">Iberian ribbed newt</name>
    <dbReference type="NCBI Taxonomy" id="8319"/>
    <lineage>
        <taxon>Eukaryota</taxon>
        <taxon>Metazoa</taxon>
        <taxon>Chordata</taxon>
        <taxon>Craniata</taxon>
        <taxon>Vertebrata</taxon>
        <taxon>Euteleostomi</taxon>
        <taxon>Amphibia</taxon>
        <taxon>Batrachia</taxon>
        <taxon>Caudata</taxon>
        <taxon>Salamandroidea</taxon>
        <taxon>Salamandridae</taxon>
        <taxon>Pleurodelinae</taxon>
        <taxon>Pleurodeles</taxon>
    </lineage>
</organism>
<comment type="caution">
    <text evidence="2">The sequence shown here is derived from an EMBL/GenBank/DDBJ whole genome shotgun (WGS) entry which is preliminary data.</text>
</comment>
<sequence length="253" mass="28341">MRLQSRHQHVPNEGSPPVWHAPVPAVGNNAAVPGHFQQIWVHTPWKRTETYAFKAALPDPRKNAAGYYKELKQTLDSYVMTLSDIDMLMAAVVPPDIWTRIRRADHVAELEGTWAAFEGAESARTGGAKPEPIILALPDRIVDFMKTMLTPHRINWDNGQDMATEGGLRLFVEKIVANLLPDINAKLKLCESNWPVTTSTGILTMAQYYENREIEEQEKADKKTKRFEDKNINSTGISAVPSTAFQVPFPGPI</sequence>
<dbReference type="Proteomes" id="UP001066276">
    <property type="component" value="Chromosome 3_1"/>
</dbReference>
<evidence type="ECO:0000256" key="1">
    <source>
        <dbReference type="SAM" id="MobiDB-lite"/>
    </source>
</evidence>
<protein>
    <submittedName>
        <fullName evidence="2">Uncharacterized protein</fullName>
    </submittedName>
</protein>
<proteinExistence type="predicted"/>